<name>A0A9Q0M5J2_BLOTA</name>
<evidence type="ECO:0000313" key="2">
    <source>
        <dbReference type="EMBL" id="KAJ6219013.1"/>
    </source>
</evidence>
<dbReference type="AlphaFoldDB" id="A0A9Q0M5J2"/>
<feature type="transmembrane region" description="Helical" evidence="1">
    <location>
        <begin position="41"/>
        <end position="68"/>
    </location>
</feature>
<keyword evidence="1" id="KW-0812">Transmembrane</keyword>
<proteinExistence type="predicted"/>
<keyword evidence="3" id="KW-1185">Reference proteome</keyword>
<feature type="transmembrane region" description="Helical" evidence="1">
    <location>
        <begin position="74"/>
        <end position="98"/>
    </location>
</feature>
<reference evidence="2" key="1">
    <citation type="submission" date="2022-12" db="EMBL/GenBank/DDBJ databases">
        <title>Genome assemblies of Blomia tropicalis.</title>
        <authorList>
            <person name="Cui Y."/>
        </authorList>
    </citation>
    <scope>NUCLEOTIDE SEQUENCE</scope>
    <source>
        <tissue evidence="2">Adult mites</tissue>
    </source>
</reference>
<keyword evidence="1" id="KW-0472">Membrane</keyword>
<evidence type="ECO:0000313" key="3">
    <source>
        <dbReference type="Proteomes" id="UP001142055"/>
    </source>
</evidence>
<comment type="caution">
    <text evidence="2">The sequence shown here is derived from an EMBL/GenBank/DDBJ whole genome shotgun (WGS) entry which is preliminary data.</text>
</comment>
<gene>
    <name evidence="2" type="ORF">RDWZM_004825</name>
</gene>
<evidence type="ECO:0000256" key="1">
    <source>
        <dbReference type="SAM" id="Phobius"/>
    </source>
</evidence>
<accession>A0A9Q0M5J2</accession>
<sequence length="251" mass="28941">MSFVSVPESTTILTGSLQYPSNHTSHDNDEMAEQERKSGCCYLICYWIFRLLPLMIIFLIINCIRAIFFDQPSAYTMINIAIGLIMVSLVFVSLYTFISVQYYRMKTRTQSSFSRIPTISGVVQRDQHNHHQRRHRPPNGPDDTNFVLDFMEGLIVINNDDHRHRNSNRGRANQCPRCVQQAAGTSNLPTTTNHHLTCPNRTPMIRPIVEKCENQQSQFDCPPAYEDPPQYDQCLCPEYAFPPDKKPKPEQ</sequence>
<protein>
    <submittedName>
        <fullName evidence="2">Uncharacterized protein</fullName>
    </submittedName>
</protein>
<organism evidence="2 3">
    <name type="scientific">Blomia tropicalis</name>
    <name type="common">Mite</name>
    <dbReference type="NCBI Taxonomy" id="40697"/>
    <lineage>
        <taxon>Eukaryota</taxon>
        <taxon>Metazoa</taxon>
        <taxon>Ecdysozoa</taxon>
        <taxon>Arthropoda</taxon>
        <taxon>Chelicerata</taxon>
        <taxon>Arachnida</taxon>
        <taxon>Acari</taxon>
        <taxon>Acariformes</taxon>
        <taxon>Sarcoptiformes</taxon>
        <taxon>Astigmata</taxon>
        <taxon>Glycyphagoidea</taxon>
        <taxon>Echimyopodidae</taxon>
        <taxon>Blomia</taxon>
    </lineage>
</organism>
<dbReference type="EMBL" id="JAPWDV010000002">
    <property type="protein sequence ID" value="KAJ6219013.1"/>
    <property type="molecule type" value="Genomic_DNA"/>
</dbReference>
<dbReference type="Proteomes" id="UP001142055">
    <property type="component" value="Chromosome 2"/>
</dbReference>
<keyword evidence="1" id="KW-1133">Transmembrane helix</keyword>